<evidence type="ECO:0000313" key="4">
    <source>
        <dbReference type="Proteomes" id="UP000539313"/>
    </source>
</evidence>
<name>A0A7W3MSM4_9ACTN</name>
<keyword evidence="1" id="KW-1133">Transmembrane helix</keyword>
<dbReference type="RefSeq" id="WP_182703562.1">
    <property type="nucleotide sequence ID" value="NZ_JACJII010000001.1"/>
</dbReference>
<sequence length="202" mass="21760">MTDGKPLVFRSTAGRIAAWSWLTFSALMLADTAWRGDDLAAAVSAAVLLFGCGLAYVLGLRPRITAGEDAVEIRNPLRDIRVPWSAVRKIEATHALQVRFTGPEGGERLARAWTLQTSPRARTREERRLRKEAAGLPPEVAAKLGGRTALGYATEQLNDLAKRHRRRSGKASGVVTWSRPAVAALAVPGLALLVTTALALFA</sequence>
<dbReference type="Proteomes" id="UP000539313">
    <property type="component" value="Unassembled WGS sequence"/>
</dbReference>
<dbReference type="AlphaFoldDB" id="A0A7W3MSM4"/>
<organism evidence="3 4">
    <name type="scientific">Thermomonospora cellulosilytica</name>
    <dbReference type="NCBI Taxonomy" id="1411118"/>
    <lineage>
        <taxon>Bacteria</taxon>
        <taxon>Bacillati</taxon>
        <taxon>Actinomycetota</taxon>
        <taxon>Actinomycetes</taxon>
        <taxon>Streptosporangiales</taxon>
        <taxon>Thermomonosporaceae</taxon>
        <taxon>Thermomonospora</taxon>
    </lineage>
</organism>
<keyword evidence="4" id="KW-1185">Reference proteome</keyword>
<comment type="caution">
    <text evidence="3">The sequence shown here is derived from an EMBL/GenBank/DDBJ whole genome shotgun (WGS) entry which is preliminary data.</text>
</comment>
<accession>A0A7W3MSM4</accession>
<feature type="domain" description="Low molecular weight protein antigen 6 PH" evidence="2">
    <location>
        <begin position="61"/>
        <end position="130"/>
    </location>
</feature>
<dbReference type="InterPro" id="IPR019692">
    <property type="entry name" value="CFP-6_PH"/>
</dbReference>
<dbReference type="Pfam" id="PF10756">
    <property type="entry name" value="bPH_6"/>
    <property type="match status" value="1"/>
</dbReference>
<keyword evidence="1" id="KW-0472">Membrane</keyword>
<reference evidence="3 4" key="1">
    <citation type="submission" date="2020-08" db="EMBL/GenBank/DDBJ databases">
        <title>Sequencing the genomes of 1000 actinobacteria strains.</title>
        <authorList>
            <person name="Klenk H.-P."/>
        </authorList>
    </citation>
    <scope>NUCLEOTIDE SEQUENCE [LARGE SCALE GENOMIC DNA]</scope>
    <source>
        <strain evidence="3 4">DSM 45823</strain>
    </source>
</reference>
<dbReference type="EMBL" id="JACJII010000001">
    <property type="protein sequence ID" value="MBA9001133.1"/>
    <property type="molecule type" value="Genomic_DNA"/>
</dbReference>
<proteinExistence type="predicted"/>
<evidence type="ECO:0000256" key="1">
    <source>
        <dbReference type="SAM" id="Phobius"/>
    </source>
</evidence>
<gene>
    <name evidence="3" type="ORF">HNR21_000015</name>
</gene>
<protein>
    <recommendedName>
        <fullName evidence="2">Low molecular weight protein antigen 6 PH domain-containing protein</fullName>
    </recommendedName>
</protein>
<feature type="transmembrane region" description="Helical" evidence="1">
    <location>
        <begin position="39"/>
        <end position="58"/>
    </location>
</feature>
<evidence type="ECO:0000259" key="2">
    <source>
        <dbReference type="Pfam" id="PF10756"/>
    </source>
</evidence>
<keyword evidence="1" id="KW-0812">Transmembrane</keyword>
<feature type="transmembrane region" description="Helical" evidence="1">
    <location>
        <begin position="181"/>
        <end position="201"/>
    </location>
</feature>
<feature type="transmembrane region" description="Helical" evidence="1">
    <location>
        <begin position="12"/>
        <end position="33"/>
    </location>
</feature>
<evidence type="ECO:0000313" key="3">
    <source>
        <dbReference type="EMBL" id="MBA9001133.1"/>
    </source>
</evidence>